<dbReference type="Gene3D" id="3.90.550.10">
    <property type="entry name" value="Spore Coat Polysaccharide Biosynthesis Protein SpsA, Chain A"/>
    <property type="match status" value="1"/>
</dbReference>
<proteinExistence type="inferred from homology"/>
<keyword evidence="3" id="KW-0808">Transferase</keyword>
<dbReference type="InterPro" id="IPR029044">
    <property type="entry name" value="Nucleotide-diphossugar_trans"/>
</dbReference>
<evidence type="ECO:0000256" key="2">
    <source>
        <dbReference type="ARBA" id="ARBA00022676"/>
    </source>
</evidence>
<keyword evidence="6" id="KW-1185">Reference proteome</keyword>
<sequence length="831" mass="90413">MSTNGAFGYFIERVEVGTELRIDGWAFHNRHGLCGFDVVIDGGQRPPAVHVQRGIDRHDVGLAIGNPLADRSGFVVVAALPLSTSAVVLRLTAGGDEFLVPLILREGLSLRSWQLACGRGPGAVEYRFLTERGLRYAAALPSSLARARQALDLFEPVSPKRETSRIAPVTIIVPVYGGKPFLTPLVRALIETVESQHHIVFIDDGNPDRSITAFLIALTTSLDHVTLVSKSANEGYLKAVVTGLEVATRLNPDGHVVLLNTDVEVPPGWLERLVSPIERTPRIASTTPFTNAGTICGFPAMPEDNTPFLGAAVQDIDAVFATLKDVAPVEVPTGVGFCMALNRKALRDIGGFDLAAFGRGYGEEVDWCRRAMRHGYVNVAVPNLYVHHKHGGSFTSQEKQSQIAASGEIIRQRYPEFDAEVQDFIRADPLRPLRAAAVVRILGRSDRLRTVLLFDHSGKGGAALFRTKEVARLQAAGRTVLLVRPAAQPVLGMPDGALDVELLHREATVRFPANDLTDVAALAKALPLAEVVVNSLVGYWNPEAVIAFARSLRLERGVPLRLLHHDYFPICPSLNLIDSEDRFCGVPDPERCRSCIPVNAHAHWPGTDAGWSGAFGMDLDGTFDMAAYRRAWQDFFDLADRHVVFSRSALGTLRRAFTLPDERVRIMPHLVDHLTVTPLPPPPSGPAAGIAVVGGINVAKGSRMLEAMVRLAEAQELPLVFELFGNIDRPIRSPHFRDNGPYKPEELRSRLAEHGCRAVFLPSIWPETYCYILDEVVGLGLPVGVFDIGAPAERLRHWPNGFIVAPITPEAALSALLRMFGAPASAGATVT</sequence>
<dbReference type="RefSeq" id="WP_174439224.1">
    <property type="nucleotide sequence ID" value="NZ_BAABCC010000001.1"/>
</dbReference>
<evidence type="ECO:0000313" key="5">
    <source>
        <dbReference type="EMBL" id="NUB20151.1"/>
    </source>
</evidence>
<accession>A0ABX2KU94</accession>
<dbReference type="PANTHER" id="PTHR43179:SF12">
    <property type="entry name" value="GALACTOFURANOSYLTRANSFERASE GLFT2"/>
    <property type="match status" value="1"/>
</dbReference>
<dbReference type="EMBL" id="WHOR01000084">
    <property type="protein sequence ID" value="NUB20151.1"/>
    <property type="molecule type" value="Genomic_DNA"/>
</dbReference>
<dbReference type="InterPro" id="IPR001173">
    <property type="entry name" value="Glyco_trans_2-like"/>
</dbReference>
<comment type="caution">
    <text evidence="5">The sequence shown here is derived from an EMBL/GenBank/DDBJ whole genome shotgun (WGS) entry which is preliminary data.</text>
</comment>
<dbReference type="SUPFAM" id="SSF53756">
    <property type="entry name" value="UDP-Glycosyltransferase/glycogen phosphorylase"/>
    <property type="match status" value="1"/>
</dbReference>
<keyword evidence="2" id="KW-0328">Glycosyltransferase</keyword>
<dbReference type="Proteomes" id="UP000639419">
    <property type="component" value="Unassembled WGS sequence"/>
</dbReference>
<dbReference type="PANTHER" id="PTHR43179">
    <property type="entry name" value="RHAMNOSYLTRANSFERASE WBBL"/>
    <property type="match status" value="1"/>
</dbReference>
<feature type="domain" description="Glycosyltransferase 2-like" evidence="4">
    <location>
        <begin position="170"/>
        <end position="349"/>
    </location>
</feature>
<dbReference type="SUPFAM" id="SSF53448">
    <property type="entry name" value="Nucleotide-diphospho-sugar transferases"/>
    <property type="match status" value="1"/>
</dbReference>
<reference evidence="5 6" key="1">
    <citation type="submission" date="2019-10" db="EMBL/GenBank/DDBJ databases">
        <title>Genome sequence of Azospirillum formosense CC-Nfb-7.</title>
        <authorList>
            <person name="Ambrosini A."/>
            <person name="Sant'Anna F.H."/>
            <person name="Cassan F.D."/>
            <person name="Souza E.M."/>
            <person name="Passaglia L.M.P."/>
        </authorList>
    </citation>
    <scope>NUCLEOTIDE SEQUENCE [LARGE SCALE GENOMIC DNA]</scope>
    <source>
        <strain evidence="5 6">CC-NFb-7</strain>
    </source>
</reference>
<evidence type="ECO:0000256" key="3">
    <source>
        <dbReference type="ARBA" id="ARBA00022679"/>
    </source>
</evidence>
<dbReference type="Pfam" id="PF00535">
    <property type="entry name" value="Glycos_transf_2"/>
    <property type="match status" value="1"/>
</dbReference>
<evidence type="ECO:0000256" key="1">
    <source>
        <dbReference type="ARBA" id="ARBA00006739"/>
    </source>
</evidence>
<comment type="similarity">
    <text evidence="1">Belongs to the glycosyltransferase 2 family.</text>
</comment>
<protein>
    <submittedName>
        <fullName evidence="5">Glycosyltransferase</fullName>
    </submittedName>
</protein>
<name>A0ABX2KU94_9PROT</name>
<evidence type="ECO:0000259" key="4">
    <source>
        <dbReference type="Pfam" id="PF00535"/>
    </source>
</evidence>
<evidence type="ECO:0000313" key="6">
    <source>
        <dbReference type="Proteomes" id="UP000639419"/>
    </source>
</evidence>
<organism evidence="5 6">
    <name type="scientific">Azospirillum formosense</name>
    <dbReference type="NCBI Taxonomy" id="861533"/>
    <lineage>
        <taxon>Bacteria</taxon>
        <taxon>Pseudomonadati</taxon>
        <taxon>Pseudomonadota</taxon>
        <taxon>Alphaproteobacteria</taxon>
        <taxon>Rhodospirillales</taxon>
        <taxon>Azospirillaceae</taxon>
        <taxon>Azospirillum</taxon>
    </lineage>
</organism>
<dbReference type="Gene3D" id="3.40.50.2000">
    <property type="entry name" value="Glycogen Phosphorylase B"/>
    <property type="match status" value="1"/>
</dbReference>
<gene>
    <name evidence="5" type="ORF">GBZ26_13120</name>
</gene>